<gene>
    <name evidence="1" type="ORF">D8674_016572</name>
</gene>
<reference evidence="2" key="2">
    <citation type="submission" date="2019-10" db="EMBL/GenBank/DDBJ databases">
        <title>A de novo genome assembly of a pear dwarfing rootstock.</title>
        <authorList>
            <person name="Wang F."/>
            <person name="Wang J."/>
            <person name="Li S."/>
            <person name="Zhang Y."/>
            <person name="Fang M."/>
            <person name="Ma L."/>
            <person name="Zhao Y."/>
            <person name="Jiang S."/>
        </authorList>
    </citation>
    <scope>NUCLEOTIDE SEQUENCE [LARGE SCALE GENOMIC DNA]</scope>
</reference>
<dbReference type="Proteomes" id="UP000327157">
    <property type="component" value="Chromosome 16"/>
</dbReference>
<dbReference type="AlphaFoldDB" id="A0A5N5HFP4"/>
<dbReference type="InterPro" id="IPR011989">
    <property type="entry name" value="ARM-like"/>
</dbReference>
<accession>A0A5N5HFP4</accession>
<evidence type="ECO:0000313" key="1">
    <source>
        <dbReference type="EMBL" id="KAB2624912.1"/>
    </source>
</evidence>
<comment type="caution">
    <text evidence="1">The sequence shown here is derived from an EMBL/GenBank/DDBJ whole genome shotgun (WGS) entry which is preliminary data.</text>
</comment>
<sequence>MSIFPSLEAARPRSKSGIQALCSLHVAPEESKNVLQHCVECSKLYLAITGDSVPSKFEKARCALMDSLRRVEDIALLQYLFLVGANCIPCELESWVNMSQFLERIIAVLINLGSSSSARDEMMSNLSLISALATILEAEQPIEQEQAVSCLYMLCNGSEKCSQMVLKEGVIPAY</sequence>
<protein>
    <submittedName>
        <fullName evidence="1">U-box domain-containing protein 6</fullName>
    </submittedName>
</protein>
<dbReference type="SUPFAM" id="SSF48371">
    <property type="entry name" value="ARM repeat"/>
    <property type="match status" value="1"/>
</dbReference>
<organism evidence="1 2">
    <name type="scientific">Pyrus ussuriensis x Pyrus communis</name>
    <dbReference type="NCBI Taxonomy" id="2448454"/>
    <lineage>
        <taxon>Eukaryota</taxon>
        <taxon>Viridiplantae</taxon>
        <taxon>Streptophyta</taxon>
        <taxon>Embryophyta</taxon>
        <taxon>Tracheophyta</taxon>
        <taxon>Spermatophyta</taxon>
        <taxon>Magnoliopsida</taxon>
        <taxon>eudicotyledons</taxon>
        <taxon>Gunneridae</taxon>
        <taxon>Pentapetalae</taxon>
        <taxon>rosids</taxon>
        <taxon>fabids</taxon>
        <taxon>Rosales</taxon>
        <taxon>Rosaceae</taxon>
        <taxon>Amygdaloideae</taxon>
        <taxon>Maleae</taxon>
        <taxon>Pyrus</taxon>
    </lineage>
</organism>
<reference evidence="1 2" key="3">
    <citation type="submission" date="2019-11" db="EMBL/GenBank/DDBJ databases">
        <title>A de novo genome assembly of a pear dwarfing rootstock.</title>
        <authorList>
            <person name="Wang F."/>
            <person name="Wang J."/>
            <person name="Li S."/>
            <person name="Zhang Y."/>
            <person name="Fang M."/>
            <person name="Ma L."/>
            <person name="Zhao Y."/>
            <person name="Jiang S."/>
        </authorList>
    </citation>
    <scope>NUCLEOTIDE SEQUENCE [LARGE SCALE GENOMIC DNA]</scope>
    <source>
        <strain evidence="1">S2</strain>
        <tissue evidence="1">Leaf</tissue>
    </source>
</reference>
<dbReference type="InterPro" id="IPR016024">
    <property type="entry name" value="ARM-type_fold"/>
</dbReference>
<dbReference type="EMBL" id="SMOL01000160">
    <property type="protein sequence ID" value="KAB2624912.1"/>
    <property type="molecule type" value="Genomic_DNA"/>
</dbReference>
<dbReference type="OrthoDB" id="10064100at2759"/>
<dbReference type="Gene3D" id="1.25.10.10">
    <property type="entry name" value="Leucine-rich Repeat Variant"/>
    <property type="match status" value="1"/>
</dbReference>
<proteinExistence type="predicted"/>
<keyword evidence="2" id="KW-1185">Reference proteome</keyword>
<evidence type="ECO:0000313" key="2">
    <source>
        <dbReference type="Proteomes" id="UP000327157"/>
    </source>
</evidence>
<reference evidence="1 2" key="1">
    <citation type="submission" date="2019-09" db="EMBL/GenBank/DDBJ databases">
        <authorList>
            <person name="Ou C."/>
        </authorList>
    </citation>
    <scope>NUCLEOTIDE SEQUENCE [LARGE SCALE GENOMIC DNA]</scope>
    <source>
        <strain evidence="1">S2</strain>
        <tissue evidence="1">Leaf</tissue>
    </source>
</reference>
<name>A0A5N5HFP4_9ROSA</name>